<dbReference type="PANTHER" id="PTHR24198">
    <property type="entry name" value="ANKYRIN REPEAT AND PROTEIN KINASE DOMAIN-CONTAINING PROTEIN"/>
    <property type="match status" value="1"/>
</dbReference>
<keyword evidence="6" id="KW-1185">Reference proteome</keyword>
<organism evidence="5 6">
    <name type="scientific">Tegillarca granosa</name>
    <name type="common">Malaysian cockle</name>
    <name type="synonym">Anadara granosa</name>
    <dbReference type="NCBI Taxonomy" id="220873"/>
    <lineage>
        <taxon>Eukaryota</taxon>
        <taxon>Metazoa</taxon>
        <taxon>Spiralia</taxon>
        <taxon>Lophotrochozoa</taxon>
        <taxon>Mollusca</taxon>
        <taxon>Bivalvia</taxon>
        <taxon>Autobranchia</taxon>
        <taxon>Pteriomorphia</taxon>
        <taxon>Arcoida</taxon>
        <taxon>Arcoidea</taxon>
        <taxon>Arcidae</taxon>
        <taxon>Tegillarca</taxon>
    </lineage>
</organism>
<dbReference type="Pfam" id="PF20720">
    <property type="entry name" value="nSTAND3"/>
    <property type="match status" value="1"/>
</dbReference>
<dbReference type="SMART" id="SM00248">
    <property type="entry name" value="ANK"/>
    <property type="match status" value="9"/>
</dbReference>
<dbReference type="Gene3D" id="1.25.40.20">
    <property type="entry name" value="Ankyrin repeat-containing domain"/>
    <property type="match status" value="2"/>
</dbReference>
<dbReference type="InterPro" id="IPR002110">
    <property type="entry name" value="Ankyrin_rpt"/>
</dbReference>
<proteinExistence type="predicted"/>
<feature type="domain" description="Novel STAND NTPase 3" evidence="4">
    <location>
        <begin position="5"/>
        <end position="147"/>
    </location>
</feature>
<evidence type="ECO:0000256" key="3">
    <source>
        <dbReference type="PROSITE-ProRule" id="PRU00023"/>
    </source>
</evidence>
<dbReference type="Pfam" id="PF13637">
    <property type="entry name" value="Ank_4"/>
    <property type="match status" value="1"/>
</dbReference>
<reference evidence="5 6" key="1">
    <citation type="submission" date="2022-12" db="EMBL/GenBank/DDBJ databases">
        <title>Chromosome-level genome of Tegillarca granosa.</title>
        <authorList>
            <person name="Kim J."/>
        </authorList>
    </citation>
    <scope>NUCLEOTIDE SEQUENCE [LARGE SCALE GENOMIC DNA]</scope>
    <source>
        <strain evidence="5">Teg-2019</strain>
        <tissue evidence="5">Adductor muscle</tissue>
    </source>
</reference>
<dbReference type="InterPro" id="IPR049050">
    <property type="entry name" value="nSTAND3"/>
</dbReference>
<name>A0ABQ9E1Y5_TEGGR</name>
<dbReference type="Pfam" id="PF12796">
    <property type="entry name" value="Ank_2"/>
    <property type="match status" value="1"/>
</dbReference>
<dbReference type="PROSITE" id="PS50297">
    <property type="entry name" value="ANK_REP_REGION"/>
    <property type="match status" value="3"/>
</dbReference>
<dbReference type="EMBL" id="JARBDR010000923">
    <property type="protein sequence ID" value="KAJ8297731.1"/>
    <property type="molecule type" value="Genomic_DNA"/>
</dbReference>
<accession>A0ABQ9E1Y5</accession>
<feature type="repeat" description="ANK" evidence="3">
    <location>
        <begin position="697"/>
        <end position="729"/>
    </location>
</feature>
<dbReference type="InterPro" id="IPR036770">
    <property type="entry name" value="Ankyrin_rpt-contain_sf"/>
</dbReference>
<feature type="repeat" description="ANK" evidence="3">
    <location>
        <begin position="763"/>
        <end position="795"/>
    </location>
</feature>
<feature type="repeat" description="ANK" evidence="3">
    <location>
        <begin position="730"/>
        <end position="762"/>
    </location>
</feature>
<sequence length="821" mass="94743">MYTLKSYYEARKFLWFHGWVTITAHPGDGKSTLAEKIAISFVRKPFKYPRDANANERAHYRDNSFDEEGRGIYECVRVNSPEEWHQKIKPDTDQVVLLDDIFGPASFSITRVEKWKPILEDIYTRATEQRPHCLVIITIHKHQLEKLPPDVRRIPFFKPYEPFDLTDTQHNPESYEKLRLLTPNCEYYNHKISYKDEDDVRSGNLYQAFPLACRWYAQIRSFHMEGQIFFKNPERSFTNVIDKVFSFDKTVMFTLASAVLFDGSIELDKYSFEDYTDRQQNVFRQLRQLLEVPVEIGLPQIRFAAELLNGVFFQPKYLHCWEFTHERILHLVAEALAKKYPNKMVELCSINFLMERYRTSNYFGGTLDSVIHVYNKEFEELSQRFTFEILSGNMRTIASHPSLSDAKFAESWFMFMADMGSLLPVAYQKGPYNRSIFYWLCFYGHEPSVKHFLTHEDLEEVRKEQWFKDEKDLSLLAACCGFSINGNGTGKLVKLLLENGVTPTYNETLSEEDCTELFGFVTSYLIKIKAPLIHIAANQCNFETINNLAESGVDVNEPSADGWYPLHRAGNNIEDGAARALVKLKADASKTTPTGKIPLHMAMLAGYEHQIRQINWAGSNVREGVMDNGWSYLYTAVCLDDEKVGKLITNNLMDYSGNTSKDLMSPLHCAAALGNTDICKTLLEKDDKEFVNKKCSGGYTALHLAVLFYHNEIIRMLISKKADVNVVDDNKMSPLHLACEHGYIEICNYLLENGAKPELLTQEGELPITLAAKNKHVELVKLLIKEGIELEMPKMRDENPRDRQEIKRIKVRMEISHFQKS</sequence>
<protein>
    <recommendedName>
        <fullName evidence="4">Novel STAND NTPase 3 domain-containing protein</fullName>
    </recommendedName>
</protein>
<dbReference type="SUPFAM" id="SSF48403">
    <property type="entry name" value="Ankyrin repeat"/>
    <property type="match status" value="1"/>
</dbReference>
<gene>
    <name evidence="5" type="ORF">KUTeg_024262</name>
</gene>
<evidence type="ECO:0000313" key="5">
    <source>
        <dbReference type="EMBL" id="KAJ8297731.1"/>
    </source>
</evidence>
<comment type="caution">
    <text evidence="5">The sequence shown here is derived from an EMBL/GenBank/DDBJ whole genome shotgun (WGS) entry which is preliminary data.</text>
</comment>
<keyword evidence="1" id="KW-0677">Repeat</keyword>
<keyword evidence="2 3" id="KW-0040">ANK repeat</keyword>
<evidence type="ECO:0000256" key="1">
    <source>
        <dbReference type="ARBA" id="ARBA00022737"/>
    </source>
</evidence>
<evidence type="ECO:0000313" key="6">
    <source>
        <dbReference type="Proteomes" id="UP001217089"/>
    </source>
</evidence>
<evidence type="ECO:0000259" key="4">
    <source>
        <dbReference type="Pfam" id="PF20720"/>
    </source>
</evidence>
<dbReference type="PANTHER" id="PTHR24198:SF165">
    <property type="entry name" value="ANKYRIN REPEAT-CONTAINING PROTEIN-RELATED"/>
    <property type="match status" value="1"/>
</dbReference>
<dbReference type="Proteomes" id="UP001217089">
    <property type="component" value="Unassembled WGS sequence"/>
</dbReference>
<dbReference type="PROSITE" id="PS50088">
    <property type="entry name" value="ANK_REPEAT"/>
    <property type="match status" value="3"/>
</dbReference>
<evidence type="ECO:0000256" key="2">
    <source>
        <dbReference type="ARBA" id="ARBA00023043"/>
    </source>
</evidence>